<accession>A0ABW1EC76</accession>
<protein>
    <recommendedName>
        <fullName evidence="4 7">dTDP-glucose 4,6-dehydratase</fullName>
        <ecNumber evidence="4 7">4.2.1.46</ecNumber>
    </recommendedName>
</protein>
<evidence type="ECO:0000313" key="10">
    <source>
        <dbReference type="Proteomes" id="UP001596091"/>
    </source>
</evidence>
<evidence type="ECO:0000256" key="1">
    <source>
        <dbReference type="ARBA" id="ARBA00001539"/>
    </source>
</evidence>
<evidence type="ECO:0000256" key="5">
    <source>
        <dbReference type="ARBA" id="ARBA00023027"/>
    </source>
</evidence>
<name>A0ABW1EC76_9BACT</name>
<feature type="domain" description="NAD(P)-binding" evidence="8">
    <location>
        <begin position="11"/>
        <end position="331"/>
    </location>
</feature>
<comment type="similarity">
    <text evidence="3 7">Belongs to the NAD(P)-dependent epimerase/dehydratase family. dTDP-glucose dehydratase subfamily.</text>
</comment>
<evidence type="ECO:0000256" key="4">
    <source>
        <dbReference type="ARBA" id="ARBA00011990"/>
    </source>
</evidence>
<comment type="catalytic activity">
    <reaction evidence="1 7">
        <text>dTDP-alpha-D-glucose = dTDP-4-dehydro-6-deoxy-alpha-D-glucose + H2O</text>
        <dbReference type="Rhea" id="RHEA:17221"/>
        <dbReference type="ChEBI" id="CHEBI:15377"/>
        <dbReference type="ChEBI" id="CHEBI:57477"/>
        <dbReference type="ChEBI" id="CHEBI:57649"/>
        <dbReference type="EC" id="4.2.1.46"/>
    </reaction>
</comment>
<evidence type="ECO:0000313" key="9">
    <source>
        <dbReference type="EMBL" id="MFC5860862.1"/>
    </source>
</evidence>
<dbReference type="Pfam" id="PF16363">
    <property type="entry name" value="GDP_Man_Dehyd"/>
    <property type="match status" value="1"/>
</dbReference>
<comment type="cofactor">
    <cofactor evidence="2 7">
        <name>NAD(+)</name>
        <dbReference type="ChEBI" id="CHEBI:57540"/>
    </cofactor>
</comment>
<dbReference type="EC" id="4.2.1.46" evidence="4 7"/>
<dbReference type="Gene3D" id="3.40.50.720">
    <property type="entry name" value="NAD(P)-binding Rossmann-like Domain"/>
    <property type="match status" value="1"/>
</dbReference>
<dbReference type="InterPro" id="IPR036291">
    <property type="entry name" value="NAD(P)-bd_dom_sf"/>
</dbReference>
<gene>
    <name evidence="9" type="primary">rfbB</name>
    <name evidence="9" type="ORF">ACFPT7_00990</name>
</gene>
<evidence type="ECO:0000256" key="7">
    <source>
        <dbReference type="RuleBase" id="RU004473"/>
    </source>
</evidence>
<keyword evidence="10" id="KW-1185">Reference proteome</keyword>
<dbReference type="GO" id="GO:0008460">
    <property type="term" value="F:dTDP-glucose 4,6-dehydratase activity"/>
    <property type="evidence" value="ECO:0007669"/>
    <property type="project" value="UniProtKB-EC"/>
</dbReference>
<dbReference type="SUPFAM" id="SSF51735">
    <property type="entry name" value="NAD(P)-binding Rossmann-fold domains"/>
    <property type="match status" value="1"/>
</dbReference>
<organism evidence="9 10">
    <name type="scientific">Acidicapsa dinghuensis</name>
    <dbReference type="NCBI Taxonomy" id="2218256"/>
    <lineage>
        <taxon>Bacteria</taxon>
        <taxon>Pseudomonadati</taxon>
        <taxon>Acidobacteriota</taxon>
        <taxon>Terriglobia</taxon>
        <taxon>Terriglobales</taxon>
        <taxon>Acidobacteriaceae</taxon>
        <taxon>Acidicapsa</taxon>
    </lineage>
</organism>
<dbReference type="InterPro" id="IPR016040">
    <property type="entry name" value="NAD(P)-bd_dom"/>
</dbReference>
<dbReference type="InterPro" id="IPR005888">
    <property type="entry name" value="dTDP_Gluc_deHydtase"/>
</dbReference>
<evidence type="ECO:0000256" key="2">
    <source>
        <dbReference type="ARBA" id="ARBA00001911"/>
    </source>
</evidence>
<sequence length="361" mass="40765">MAMLTQDSPIFVTGGAGFIGSHFVLDWFAEIGTPLVNLDKLTYAGNLRNLQPIADRSGYHFVRGDIQDRTLVDRLLKEFEPRAIVHLAAESHVDRSLMGPEDFLNTNVHGTFTLLEAARAYYDKLDVEDRTKFRFLHVSTDEVYGSLKSGDAPFEETFPFRPNSPYAASKAASDMLVRAWVKSYGLPAVVTNCSNNYGPLQFPEKLLPLVLNRAIHGEPLPIYGDGMQVRDWLYVGDHAAALRVALEKGVPGQTYNIGGWNEQANIDTVKILCALLDEFLPDSPHRPHAQLMKFVTDRPGHDRRYAINATKAERELGWRPKETFATGLRKTVRWYLDNQTWVEEVTSGAYRDWMETNYGAR</sequence>
<evidence type="ECO:0000256" key="3">
    <source>
        <dbReference type="ARBA" id="ARBA00008178"/>
    </source>
</evidence>
<dbReference type="Proteomes" id="UP001596091">
    <property type="component" value="Unassembled WGS sequence"/>
</dbReference>
<reference evidence="10" key="1">
    <citation type="journal article" date="2019" name="Int. J. Syst. Evol. Microbiol.">
        <title>The Global Catalogue of Microorganisms (GCM) 10K type strain sequencing project: providing services to taxonomists for standard genome sequencing and annotation.</title>
        <authorList>
            <consortium name="The Broad Institute Genomics Platform"/>
            <consortium name="The Broad Institute Genome Sequencing Center for Infectious Disease"/>
            <person name="Wu L."/>
            <person name="Ma J."/>
        </authorList>
    </citation>
    <scope>NUCLEOTIDE SEQUENCE [LARGE SCALE GENOMIC DNA]</scope>
    <source>
        <strain evidence="10">JCM 4087</strain>
    </source>
</reference>
<keyword evidence="6 7" id="KW-0456">Lyase</keyword>
<evidence type="ECO:0000259" key="8">
    <source>
        <dbReference type="Pfam" id="PF16363"/>
    </source>
</evidence>
<comment type="caution">
    <text evidence="9">The sequence shown here is derived from an EMBL/GenBank/DDBJ whole genome shotgun (WGS) entry which is preliminary data.</text>
</comment>
<dbReference type="CDD" id="cd05246">
    <property type="entry name" value="dTDP_GD_SDR_e"/>
    <property type="match status" value="1"/>
</dbReference>
<proteinExistence type="inferred from homology"/>
<dbReference type="EMBL" id="JBHSPH010000001">
    <property type="protein sequence ID" value="MFC5860862.1"/>
    <property type="molecule type" value="Genomic_DNA"/>
</dbReference>
<dbReference type="Gene3D" id="3.90.25.10">
    <property type="entry name" value="UDP-galactose 4-epimerase, domain 1"/>
    <property type="match status" value="1"/>
</dbReference>
<evidence type="ECO:0000256" key="6">
    <source>
        <dbReference type="ARBA" id="ARBA00023239"/>
    </source>
</evidence>
<keyword evidence="5" id="KW-0520">NAD</keyword>
<dbReference type="NCBIfam" id="TIGR01181">
    <property type="entry name" value="dTDP_gluc_dehyt"/>
    <property type="match status" value="1"/>
</dbReference>
<dbReference type="PANTHER" id="PTHR43000">
    <property type="entry name" value="DTDP-D-GLUCOSE 4,6-DEHYDRATASE-RELATED"/>
    <property type="match status" value="1"/>
</dbReference>
<dbReference type="RefSeq" id="WP_377818963.1">
    <property type="nucleotide sequence ID" value="NZ_JAGSYH010000002.1"/>
</dbReference>